<feature type="transmembrane region" description="Helical" evidence="1">
    <location>
        <begin position="12"/>
        <end position="32"/>
    </location>
</feature>
<protein>
    <submittedName>
        <fullName evidence="2">Uncharacterized protein</fullName>
    </submittedName>
</protein>
<dbReference type="EMBL" id="BK016136">
    <property type="protein sequence ID" value="DAF97784.1"/>
    <property type="molecule type" value="Genomic_DNA"/>
</dbReference>
<reference evidence="2" key="1">
    <citation type="journal article" date="2021" name="Proc. Natl. Acad. Sci. U.S.A.">
        <title>A Catalog of Tens of Thousands of Viruses from Human Metagenomes Reveals Hidden Associations with Chronic Diseases.</title>
        <authorList>
            <person name="Tisza M.J."/>
            <person name="Buck C.B."/>
        </authorList>
    </citation>
    <scope>NUCLEOTIDE SEQUENCE</scope>
    <source>
        <strain evidence="2">CtYA416</strain>
    </source>
</reference>
<keyword evidence="1" id="KW-0812">Transmembrane</keyword>
<accession>A0A8S5UTH1</accession>
<keyword evidence="1" id="KW-0472">Membrane</keyword>
<evidence type="ECO:0000256" key="1">
    <source>
        <dbReference type="SAM" id="Phobius"/>
    </source>
</evidence>
<sequence>MELETLKTIQLVAGGICLTMFTLFMSSIPLMFLESVSDDFDRKLMDFIKITTSVAIFSFIIWIASTGAIMDKEKHDRDAVKSNDRAITTNYDRDGISSSSFYGISIYTS</sequence>
<name>A0A8S5UTH1_9CAUD</name>
<feature type="transmembrane region" description="Helical" evidence="1">
    <location>
        <begin position="47"/>
        <end position="69"/>
    </location>
</feature>
<keyword evidence="1" id="KW-1133">Transmembrane helix</keyword>
<evidence type="ECO:0000313" key="2">
    <source>
        <dbReference type="EMBL" id="DAF97784.1"/>
    </source>
</evidence>
<proteinExistence type="predicted"/>
<organism evidence="2">
    <name type="scientific">Myoviridae sp. ctYA416</name>
    <dbReference type="NCBI Taxonomy" id="2825125"/>
    <lineage>
        <taxon>Viruses</taxon>
        <taxon>Duplodnaviria</taxon>
        <taxon>Heunggongvirae</taxon>
        <taxon>Uroviricota</taxon>
        <taxon>Caudoviricetes</taxon>
    </lineage>
</organism>